<keyword evidence="1" id="KW-0812">Transmembrane</keyword>
<evidence type="ECO:0000256" key="1">
    <source>
        <dbReference type="SAM" id="Phobius"/>
    </source>
</evidence>
<evidence type="ECO:0000313" key="3">
    <source>
        <dbReference type="Proteomes" id="UP000014680"/>
    </source>
</evidence>
<feature type="transmembrane region" description="Helical" evidence="1">
    <location>
        <begin position="36"/>
        <end position="59"/>
    </location>
</feature>
<dbReference type="KEGG" id="eiv:EIN_371350"/>
<dbReference type="Proteomes" id="UP000014680">
    <property type="component" value="Unassembled WGS sequence"/>
</dbReference>
<dbReference type="EMBL" id="KB206332">
    <property type="protein sequence ID" value="ELP92723.1"/>
    <property type="molecule type" value="Genomic_DNA"/>
</dbReference>
<dbReference type="OMA" id="MPAFLIN"/>
<reference evidence="2 3" key="1">
    <citation type="submission" date="2012-10" db="EMBL/GenBank/DDBJ databases">
        <authorList>
            <person name="Zafar N."/>
            <person name="Inman J."/>
            <person name="Hall N."/>
            <person name="Lorenzi H."/>
            <person name="Caler E."/>
        </authorList>
    </citation>
    <scope>NUCLEOTIDE SEQUENCE [LARGE SCALE GENOMIC DNA]</scope>
    <source>
        <strain evidence="2 3">IP1</strain>
    </source>
</reference>
<evidence type="ECO:0000313" key="2">
    <source>
        <dbReference type="EMBL" id="ELP92723.1"/>
    </source>
</evidence>
<dbReference type="GeneID" id="14891755"/>
<name>A0A0A1UC64_ENTIV</name>
<proteinExistence type="predicted"/>
<keyword evidence="1" id="KW-0472">Membrane</keyword>
<accession>A0A0A1UC64</accession>
<evidence type="ECO:0008006" key="4">
    <source>
        <dbReference type="Google" id="ProtNLM"/>
    </source>
</evidence>
<organism evidence="2 3">
    <name type="scientific">Entamoeba invadens IP1</name>
    <dbReference type="NCBI Taxonomy" id="370355"/>
    <lineage>
        <taxon>Eukaryota</taxon>
        <taxon>Amoebozoa</taxon>
        <taxon>Evosea</taxon>
        <taxon>Archamoebae</taxon>
        <taxon>Mastigamoebida</taxon>
        <taxon>Entamoebidae</taxon>
        <taxon>Entamoeba</taxon>
    </lineage>
</organism>
<dbReference type="VEuPathDB" id="AmoebaDB:EIN_371350"/>
<keyword evidence="1" id="KW-1133">Transmembrane helix</keyword>
<keyword evidence="3" id="KW-1185">Reference proteome</keyword>
<protein>
    <recommendedName>
        <fullName evidence="4">Transmembrane protein</fullName>
    </recommendedName>
</protein>
<dbReference type="AlphaFoldDB" id="A0A0A1UC64"/>
<feature type="transmembrane region" description="Helical" evidence="1">
    <location>
        <begin position="89"/>
        <end position="108"/>
    </location>
</feature>
<sequence>MKYFLYTYEDETPQANDTDGGSKRIEYFKKQYRVKFYLKAILIFSIILTVILAVVRAVFTKWSYTCDNKYATLFTRAFDPPFIKINTSTYFYTFVEPAIPLIFGGVFVKTKYGLISKNTEFPSVTLNTSKYTVEAKFGGCEESSFIQHYIECDAMTLTFGLNKNYNDPSQESSDEIVEDIVLVTVKDPDPVYSMYVKHHDTGCVSSFNIVVIPLYKQSVYPARTDPQIICGDINNYFNFTVEKNNAKQTQNFSPFIQQIANTTEQNIRYTIEPKIYRARFKEKSHELNFTNPEPIVLTQKSRDIPIYSHDSLVGVVSLYDSAKVTKSVRFPNDMYNFFGIDFHPSFSVEGFIITSVFFNEIKNVSCHFISSNDSVTTIQIKAKFYFFNGKMPAFLINNSTTSISNLNSKIVDNSQFFNYENAFVEADMFEVEIKADMQGVENIESLKIEIPNCDGCNFEGKCTNGECLPNK</sequence>
<gene>
    <name evidence="2" type="ORF">EIN_371350</name>
</gene>
<dbReference type="RefSeq" id="XP_004259494.1">
    <property type="nucleotide sequence ID" value="XM_004259446.1"/>
</dbReference>
<dbReference type="OrthoDB" id="25673at2759"/>